<dbReference type="PANTHER" id="PTHR32472">
    <property type="entry name" value="DNA REPAIR PROTEIN RADA"/>
    <property type="match status" value="1"/>
</dbReference>
<dbReference type="AlphaFoldDB" id="D4LCD8"/>
<dbReference type="PATRIC" id="fig|213810.4.peg.1035"/>
<dbReference type="Pfam" id="PF13541">
    <property type="entry name" value="ChlI"/>
    <property type="match status" value="1"/>
</dbReference>
<comment type="function">
    <text evidence="11">Plays a role in repairing double-strand DNA breaks, probably involving stabilizing or processing branched DNA or blocked replication forks.</text>
</comment>
<keyword evidence="10 11" id="KW-0234">DNA repair</keyword>
<evidence type="ECO:0000256" key="13">
    <source>
        <dbReference type="RuleBase" id="RU003555"/>
    </source>
</evidence>
<keyword evidence="6 13" id="KW-0862">Zinc</keyword>
<keyword evidence="1 11" id="KW-0479">Metal-binding</keyword>
<evidence type="ECO:0000256" key="1">
    <source>
        <dbReference type="ARBA" id="ARBA00022723"/>
    </source>
</evidence>
<dbReference type="MEROPS" id="S16.A04"/>
<dbReference type="HAMAP" id="MF_01498">
    <property type="entry name" value="RadA_bact"/>
    <property type="match status" value="1"/>
</dbReference>
<comment type="similarity">
    <text evidence="11 13">Belongs to the RecA family. RadA subfamily.</text>
</comment>
<dbReference type="FunFam" id="3.40.50.300:FF:000050">
    <property type="entry name" value="DNA repair protein RadA"/>
    <property type="match status" value="1"/>
</dbReference>
<dbReference type="GO" id="GO:0016787">
    <property type="term" value="F:hydrolase activity"/>
    <property type="evidence" value="ECO:0007669"/>
    <property type="project" value="UniProtKB-KW"/>
</dbReference>
<evidence type="ECO:0000256" key="6">
    <source>
        <dbReference type="ARBA" id="ARBA00022833"/>
    </source>
</evidence>
<dbReference type="PANTHER" id="PTHR32472:SF10">
    <property type="entry name" value="DNA REPAIR PROTEIN RADA-LIKE PROTEIN"/>
    <property type="match status" value="1"/>
</dbReference>
<dbReference type="InterPro" id="IPR020588">
    <property type="entry name" value="RecA_ATP-bd"/>
</dbReference>
<dbReference type="CDD" id="cd01121">
    <property type="entry name" value="RadA_SMS_N"/>
    <property type="match status" value="1"/>
</dbReference>
<dbReference type="BioCyc" id="RCHA213810:RUM_RS05450-MONOMER"/>
<dbReference type="InterPro" id="IPR003593">
    <property type="entry name" value="AAA+_ATPase"/>
</dbReference>
<dbReference type="SUPFAM" id="SSF52540">
    <property type="entry name" value="P-loop containing nucleoside triphosphate hydrolases"/>
    <property type="match status" value="1"/>
</dbReference>
<sequence length="455" mass="49288">MAKARTVYVCTECGYESLKWNGKCAGCGAWNSLEESTPAPAVKSAPGARAAVDLSDRILELSQVDMESEVRYRTGMGELDRVLGGGLVKGELVLLGGEPGIGKSTLLLQICQYLGQNHSVLYVSGEESARQIKLRAQRLGVDTESLYLLTVNDAEAICDTICSTEPDVVIIDSIQTMSLSQISSSPGSLTQVRECTNLFMHTAKRQEIPIFIVGHVNKDGAIAGPKVMEHIVDAVLYFEGERHLSYRILRAVKNRFGSTNEIGVFEMIDKGLREVENPSQMLLAGRPHGVSGTCVACVMEGSRPILAEVQALATKSGFSSPRRMSTGVDFGRMAIIMAVLEKRLGMFFGTLDVYLNIVGGFRLDEPAGDLPVALALSSCLLDKPIDEKLIAFGEIGLGGEVRSVTHLIQRVREAERMGFETCIVPKQSLQTIDPSQYNMRIIGVSSLKQAVSVIA</sequence>
<dbReference type="SMART" id="SM00382">
    <property type="entry name" value="AAA"/>
    <property type="match status" value="1"/>
</dbReference>
<evidence type="ECO:0000256" key="11">
    <source>
        <dbReference type="HAMAP-Rule" id="MF_01498"/>
    </source>
</evidence>
<evidence type="ECO:0000256" key="3">
    <source>
        <dbReference type="ARBA" id="ARBA00022763"/>
    </source>
</evidence>
<dbReference type="GO" id="GO:0005524">
    <property type="term" value="F:ATP binding"/>
    <property type="evidence" value="ECO:0007669"/>
    <property type="project" value="UniProtKB-UniRule"/>
</dbReference>
<evidence type="ECO:0000256" key="8">
    <source>
        <dbReference type="ARBA" id="ARBA00023016"/>
    </source>
</evidence>
<feature type="short sequence motif" description="RadA KNRFG motif" evidence="11">
    <location>
        <begin position="253"/>
        <end position="257"/>
    </location>
</feature>
<dbReference type="InterPro" id="IPR027417">
    <property type="entry name" value="P-loop_NTPase"/>
</dbReference>
<dbReference type="InterPro" id="IPR020568">
    <property type="entry name" value="Ribosomal_Su5_D2-typ_SF"/>
</dbReference>
<gene>
    <name evidence="11" type="primary">radA</name>
    <name evidence="15" type="ordered locus">RUM_11350</name>
</gene>
<evidence type="ECO:0000256" key="5">
    <source>
        <dbReference type="ARBA" id="ARBA00022801"/>
    </source>
</evidence>
<dbReference type="InterPro" id="IPR004504">
    <property type="entry name" value="DNA_repair_RadA"/>
</dbReference>
<evidence type="ECO:0000313" key="16">
    <source>
        <dbReference type="Proteomes" id="UP000007054"/>
    </source>
</evidence>
<dbReference type="STRING" id="213810.RUM_11350"/>
<keyword evidence="16" id="KW-1185">Reference proteome</keyword>
<keyword evidence="8 11" id="KW-0346">Stress response</keyword>
<dbReference type="GO" id="GO:0003684">
    <property type="term" value="F:damaged DNA binding"/>
    <property type="evidence" value="ECO:0007669"/>
    <property type="project" value="InterPro"/>
</dbReference>
<dbReference type="RefSeq" id="WP_015558190.1">
    <property type="nucleotide sequence ID" value="NC_021039.1"/>
</dbReference>
<evidence type="ECO:0000256" key="10">
    <source>
        <dbReference type="ARBA" id="ARBA00023204"/>
    </source>
</evidence>
<dbReference type="Gene3D" id="3.30.230.10">
    <property type="match status" value="1"/>
</dbReference>
<dbReference type="Pfam" id="PF13481">
    <property type="entry name" value="AAA_25"/>
    <property type="match status" value="1"/>
</dbReference>
<dbReference type="PRINTS" id="PR01874">
    <property type="entry name" value="DNAREPAIRADA"/>
</dbReference>
<dbReference type="KEGG" id="rch:RUM_11350"/>
<dbReference type="SUPFAM" id="SSF54211">
    <property type="entry name" value="Ribosomal protein S5 domain 2-like"/>
    <property type="match status" value="1"/>
</dbReference>
<dbReference type="Gene3D" id="3.40.50.300">
    <property type="entry name" value="P-loop containing nucleotide triphosphate hydrolases"/>
    <property type="match status" value="1"/>
</dbReference>
<dbReference type="InterPro" id="IPR014721">
    <property type="entry name" value="Ribsml_uS5_D2-typ_fold_subgr"/>
</dbReference>
<evidence type="ECO:0000256" key="9">
    <source>
        <dbReference type="ARBA" id="ARBA00023125"/>
    </source>
</evidence>
<keyword evidence="4 13" id="KW-0863">Zinc-finger</keyword>
<dbReference type="GeneID" id="83155881"/>
<keyword evidence="2 11" id="KW-0547">Nucleotide-binding</keyword>
<proteinExistence type="inferred from homology"/>
<keyword evidence="3 11" id="KW-0227">DNA damage</keyword>
<evidence type="ECO:0000256" key="7">
    <source>
        <dbReference type="ARBA" id="ARBA00022840"/>
    </source>
</evidence>
<dbReference type="InterPro" id="IPR041166">
    <property type="entry name" value="Rubredoxin_2"/>
</dbReference>
<evidence type="ECO:0000256" key="12">
    <source>
        <dbReference type="NCBIfam" id="TIGR00416"/>
    </source>
</evidence>
<accession>D4LCD8</accession>
<evidence type="ECO:0000256" key="4">
    <source>
        <dbReference type="ARBA" id="ARBA00022771"/>
    </source>
</evidence>
<dbReference type="HOGENOM" id="CLU_018264_0_1_9"/>
<comment type="function">
    <text evidence="13">DNA-dependent ATPase involved in processing of recombination intermediates, plays a role in repairing DNA breaks. Stimulates the branch migration of RecA-mediated strand transfer reactions, allowing the 3' invading strand to extend heteroduplex DNA faster. Binds ssDNA in the presence of ADP but not other nucleotides, has ATPase activity that is stimulated by ssDNA and various branched DNA structures, but inhibited by SSB. Does not have RecA's homology-searching function.</text>
</comment>
<feature type="domain" description="RecA family profile 1" evidence="14">
    <location>
        <begin position="68"/>
        <end position="216"/>
    </location>
</feature>
<name>D4LCD8_RUMC1</name>
<keyword evidence="9 11" id="KW-0238">DNA-binding</keyword>
<evidence type="ECO:0000313" key="15">
    <source>
        <dbReference type="EMBL" id="CBL17283.1"/>
    </source>
</evidence>
<reference evidence="15" key="2">
    <citation type="submission" date="2010-03" db="EMBL/GenBank/DDBJ databases">
        <authorList>
            <person name="Pajon A."/>
        </authorList>
    </citation>
    <scope>NUCLEOTIDE SEQUENCE</scope>
    <source>
        <strain evidence="15">Type strain: 18P13</strain>
    </source>
</reference>
<feature type="region of interest" description="Lon-protease-like" evidence="11">
    <location>
        <begin position="352"/>
        <end position="455"/>
    </location>
</feature>
<dbReference type="NCBIfam" id="TIGR00416">
    <property type="entry name" value="sms"/>
    <property type="match status" value="1"/>
</dbReference>
<organism evidence="15 16">
    <name type="scientific">Ruminococcus champanellensis (strain DSM 18848 / JCM 17042 / KCTC 15320 / 18P13)</name>
    <dbReference type="NCBI Taxonomy" id="213810"/>
    <lineage>
        <taxon>Bacteria</taxon>
        <taxon>Bacillati</taxon>
        <taxon>Bacillota</taxon>
        <taxon>Clostridia</taxon>
        <taxon>Eubacteriales</taxon>
        <taxon>Oscillospiraceae</taxon>
        <taxon>Ruminococcus</taxon>
    </lineage>
</organism>
<dbReference type="GO" id="GO:0008270">
    <property type="term" value="F:zinc ion binding"/>
    <property type="evidence" value="ECO:0007669"/>
    <property type="project" value="UniProtKB-KW"/>
</dbReference>
<dbReference type="GO" id="GO:0000725">
    <property type="term" value="P:recombinational repair"/>
    <property type="evidence" value="ECO:0007669"/>
    <property type="project" value="UniProtKB-UniRule"/>
</dbReference>
<comment type="domain">
    <text evidence="11">The middle region has homology to RecA with ATPase motifs including the RadA KNRFG motif, while the C-terminus is homologous to Lon protease.</text>
</comment>
<keyword evidence="5" id="KW-0378">Hydrolase</keyword>
<evidence type="ECO:0000256" key="2">
    <source>
        <dbReference type="ARBA" id="ARBA00022741"/>
    </source>
</evidence>
<dbReference type="EMBL" id="FP929052">
    <property type="protein sequence ID" value="CBL17283.1"/>
    <property type="molecule type" value="Genomic_DNA"/>
</dbReference>
<dbReference type="PROSITE" id="PS50162">
    <property type="entry name" value="RECA_2"/>
    <property type="match status" value="1"/>
</dbReference>
<reference evidence="15" key="1">
    <citation type="submission" date="2010-03" db="EMBL/GenBank/DDBJ databases">
        <title>The genome sequence of Ruminococcus sp. 18P13.</title>
        <authorList>
            <consortium name="metaHIT consortium -- http://www.metahit.eu/"/>
            <person name="Pajon A."/>
            <person name="Turner K."/>
            <person name="Parkhill J."/>
            <person name="Bernalier A."/>
        </authorList>
    </citation>
    <scope>NUCLEOTIDE SEQUENCE [LARGE SCALE GENOMIC DNA]</scope>
    <source>
        <strain evidence="15">Type strain: 18P13</strain>
    </source>
</reference>
<dbReference type="GO" id="GO:0005829">
    <property type="term" value="C:cytosol"/>
    <property type="evidence" value="ECO:0007669"/>
    <property type="project" value="TreeGrafter"/>
</dbReference>
<dbReference type="Pfam" id="PF18073">
    <property type="entry name" value="Zn_ribbon_LapB"/>
    <property type="match status" value="1"/>
</dbReference>
<feature type="binding site" evidence="11">
    <location>
        <begin position="97"/>
        <end position="104"/>
    </location>
    <ligand>
        <name>ATP</name>
        <dbReference type="ChEBI" id="CHEBI:30616"/>
    </ligand>
</feature>
<dbReference type="GO" id="GO:0140664">
    <property type="term" value="F:ATP-dependent DNA damage sensor activity"/>
    <property type="evidence" value="ECO:0007669"/>
    <property type="project" value="InterPro"/>
</dbReference>
<dbReference type="Proteomes" id="UP000007054">
    <property type="component" value="Chromosome"/>
</dbReference>
<keyword evidence="7 11" id="KW-0067">ATP-binding</keyword>
<protein>
    <recommendedName>
        <fullName evidence="11 12">DNA repair protein RadA</fullName>
    </recommendedName>
</protein>
<evidence type="ECO:0000259" key="14">
    <source>
        <dbReference type="PROSITE" id="PS50162"/>
    </source>
</evidence>